<proteinExistence type="predicted"/>
<dbReference type="Gene3D" id="2.60.120.1440">
    <property type="match status" value="1"/>
</dbReference>
<name>A0A6H0KIU4_9BACE</name>
<protein>
    <submittedName>
        <fullName evidence="3">FecR family protein</fullName>
    </submittedName>
</protein>
<gene>
    <name evidence="3" type="ORF">BacF7301_01750</name>
</gene>
<dbReference type="Gene3D" id="3.55.50.30">
    <property type="match status" value="1"/>
</dbReference>
<feature type="domain" description="FecR protein" evidence="1">
    <location>
        <begin position="103"/>
        <end position="197"/>
    </location>
</feature>
<dbReference type="EMBL" id="CP050831">
    <property type="protein sequence ID" value="QIU92951.1"/>
    <property type="molecule type" value="Genomic_DNA"/>
</dbReference>
<sequence length="313" mass="36142">MTQELLHKYFKGNATVEEEKRILNWVDESEENRKTLQKERMLFDIALFTNTKADNKREKAAMGTRILPMLRWSARIAAVIVVAVSCGFLFKEYHYGKEAHLQTVAVPAGQRAQITLADGTKVWLNAQSTLSYSHDFGRNERDVELDGEAYFEVAKNKEIPFNVNTETNQVRVVGTHFNVCAYRGSNEFTTTLLEGIVDIYANGGERPLTRLGVNEVFISRDGKFRKERFTDFDYLRWKDGLYCFDDTPFNLLLGKLEKYYKVKIIVNNPKVLNYRCTGKFKDQDGVEHVLKVIQKDHPFTYSMSAEKDSIFIK</sequence>
<accession>A0A6H0KIU4</accession>
<dbReference type="FunFam" id="2.60.120.1440:FF:000001">
    <property type="entry name" value="Putative anti-sigma factor"/>
    <property type="match status" value="1"/>
</dbReference>
<dbReference type="Pfam" id="PF04773">
    <property type="entry name" value="FecR"/>
    <property type="match status" value="1"/>
</dbReference>
<dbReference type="Pfam" id="PF16344">
    <property type="entry name" value="FecR_C"/>
    <property type="match status" value="1"/>
</dbReference>
<dbReference type="InterPro" id="IPR032508">
    <property type="entry name" value="FecR_C"/>
</dbReference>
<dbReference type="GO" id="GO:0016989">
    <property type="term" value="F:sigma factor antagonist activity"/>
    <property type="evidence" value="ECO:0007669"/>
    <property type="project" value="TreeGrafter"/>
</dbReference>
<reference evidence="3 4" key="1">
    <citation type="submission" date="2020-03" db="EMBL/GenBank/DDBJ databases">
        <title>Genomic analysis of Bacteroides faecium CBA7301.</title>
        <authorList>
            <person name="Kim J."/>
            <person name="Roh S.W."/>
        </authorList>
    </citation>
    <scope>NUCLEOTIDE SEQUENCE [LARGE SCALE GENOMIC DNA]</scope>
    <source>
        <strain evidence="3 4">CBA7301</strain>
    </source>
</reference>
<dbReference type="PIRSF" id="PIRSF018266">
    <property type="entry name" value="FecR"/>
    <property type="match status" value="1"/>
</dbReference>
<dbReference type="KEGG" id="bfc:BacF7301_01750"/>
<evidence type="ECO:0000313" key="4">
    <source>
        <dbReference type="Proteomes" id="UP000501780"/>
    </source>
</evidence>
<evidence type="ECO:0000259" key="1">
    <source>
        <dbReference type="Pfam" id="PF04773"/>
    </source>
</evidence>
<dbReference type="PANTHER" id="PTHR30273">
    <property type="entry name" value="PERIPLASMIC SIGNAL SENSOR AND SIGMA FACTOR ACTIVATOR FECR-RELATED"/>
    <property type="match status" value="1"/>
</dbReference>
<dbReference type="Proteomes" id="UP000501780">
    <property type="component" value="Chromosome"/>
</dbReference>
<dbReference type="PANTHER" id="PTHR30273:SF2">
    <property type="entry name" value="PROTEIN FECR"/>
    <property type="match status" value="1"/>
</dbReference>
<feature type="domain" description="Protein FecR C-terminal" evidence="2">
    <location>
        <begin position="242"/>
        <end position="311"/>
    </location>
</feature>
<organism evidence="3 4">
    <name type="scientific">Bacteroides faecium</name>
    <dbReference type="NCBI Taxonomy" id="2715212"/>
    <lineage>
        <taxon>Bacteria</taxon>
        <taxon>Pseudomonadati</taxon>
        <taxon>Bacteroidota</taxon>
        <taxon>Bacteroidia</taxon>
        <taxon>Bacteroidales</taxon>
        <taxon>Bacteroidaceae</taxon>
        <taxon>Bacteroides</taxon>
    </lineage>
</organism>
<dbReference type="AlphaFoldDB" id="A0A6H0KIU4"/>
<keyword evidence="4" id="KW-1185">Reference proteome</keyword>
<dbReference type="RefSeq" id="WP_167959696.1">
    <property type="nucleotide sequence ID" value="NZ_CP050831.1"/>
</dbReference>
<dbReference type="InterPro" id="IPR006860">
    <property type="entry name" value="FecR"/>
</dbReference>
<dbReference type="InterPro" id="IPR012373">
    <property type="entry name" value="Ferrdict_sens_TM"/>
</dbReference>
<evidence type="ECO:0000259" key="2">
    <source>
        <dbReference type="Pfam" id="PF16344"/>
    </source>
</evidence>
<evidence type="ECO:0000313" key="3">
    <source>
        <dbReference type="EMBL" id="QIU92951.1"/>
    </source>
</evidence>